<evidence type="ECO:0000313" key="4">
    <source>
        <dbReference type="Proteomes" id="UP000613580"/>
    </source>
</evidence>
<dbReference type="AlphaFoldDB" id="A0A8H6TKT0"/>
<dbReference type="Pfam" id="PF20411">
    <property type="entry name" value="DUF6697"/>
    <property type="match status" value="1"/>
</dbReference>
<feature type="domain" description="DUF6697" evidence="2">
    <location>
        <begin position="298"/>
        <end position="471"/>
    </location>
</feature>
<feature type="compositionally biased region" description="Basic and acidic residues" evidence="1">
    <location>
        <begin position="95"/>
        <end position="113"/>
    </location>
</feature>
<feature type="region of interest" description="Disordered" evidence="1">
    <location>
        <begin position="95"/>
        <end position="257"/>
    </location>
</feature>
<proteinExistence type="predicted"/>
<gene>
    <name evidence="3" type="ORF">HMN09_00361500</name>
</gene>
<feature type="compositionally biased region" description="Acidic residues" evidence="1">
    <location>
        <begin position="524"/>
        <end position="541"/>
    </location>
</feature>
<dbReference type="Proteomes" id="UP000613580">
    <property type="component" value="Unassembled WGS sequence"/>
</dbReference>
<feature type="compositionally biased region" description="Low complexity" evidence="1">
    <location>
        <begin position="497"/>
        <end position="516"/>
    </location>
</feature>
<evidence type="ECO:0000256" key="1">
    <source>
        <dbReference type="SAM" id="MobiDB-lite"/>
    </source>
</evidence>
<feature type="region of interest" description="Disordered" evidence="1">
    <location>
        <begin position="481"/>
        <end position="541"/>
    </location>
</feature>
<protein>
    <recommendedName>
        <fullName evidence="2">DUF6697 domain-containing protein</fullName>
    </recommendedName>
</protein>
<dbReference type="EMBL" id="JACAZE010000004">
    <property type="protein sequence ID" value="KAF7318517.1"/>
    <property type="molecule type" value="Genomic_DNA"/>
</dbReference>
<evidence type="ECO:0000259" key="2">
    <source>
        <dbReference type="Pfam" id="PF20411"/>
    </source>
</evidence>
<reference evidence="3" key="1">
    <citation type="submission" date="2020-05" db="EMBL/GenBank/DDBJ databases">
        <title>Mycena genomes resolve the evolution of fungal bioluminescence.</title>
        <authorList>
            <person name="Tsai I.J."/>
        </authorList>
    </citation>
    <scope>NUCLEOTIDE SEQUENCE</scope>
    <source>
        <strain evidence="3">110903Hualien_Pintung</strain>
    </source>
</reference>
<comment type="caution">
    <text evidence="3">The sequence shown here is derived from an EMBL/GenBank/DDBJ whole genome shotgun (WGS) entry which is preliminary data.</text>
</comment>
<dbReference type="OrthoDB" id="3265858at2759"/>
<keyword evidence="4" id="KW-1185">Reference proteome</keyword>
<accession>A0A8H6TKT0</accession>
<dbReference type="InterPro" id="IPR046520">
    <property type="entry name" value="DUF6697"/>
</dbReference>
<sequence>MDIDTEARRASSTADPDLHDELRKLQRERDALEVDLAKSREESDKQQLRILALEREVERHVRDAEWATMDARAQLGKANAEAEALRERLGVVTRERDDLRAEKVREVLTRQPEENVFLEPPKRTGPPSKEPIVIISDDDDEPAASRPSAKAEPVTPPKPLAQRKQSAELERETSTIVERPSETPTAPESPTKRRRSNINDEEDEGSVVKDEQSSPVVGERLAKRQRKAVDYRESVSPPPVAGPSRIPTMNTSPRNKKPLNLKAEDISLPASVLAEHLYSVPSYPISPTATGISPPIYVSRRELQIAYAGNHQSLLTPMHIGSNRHVGAFPQRKFNPLLPTQPGEPGLMFASREDVTKHARYSVFSPRDGKGAATWRYLGEYAHTKVGMVSGETWKAQRPEVRNTWAKHIFKIKRGVYKDMREALAGKVKEKEGRELKLSDLVEALCAGDVVTINIVQMRCVDYDEAFAEHVRLAQAGLVNAGKTKQSTSRAKQKAISTSPAPSSRSTRMRRSSAGATRRRVVEESDDDDDDDAEGSDYAGD</sequence>
<organism evidence="3 4">
    <name type="scientific">Mycena chlorophos</name>
    <name type="common">Agaric fungus</name>
    <name type="synonym">Agaricus chlorophos</name>
    <dbReference type="NCBI Taxonomy" id="658473"/>
    <lineage>
        <taxon>Eukaryota</taxon>
        <taxon>Fungi</taxon>
        <taxon>Dikarya</taxon>
        <taxon>Basidiomycota</taxon>
        <taxon>Agaricomycotina</taxon>
        <taxon>Agaricomycetes</taxon>
        <taxon>Agaricomycetidae</taxon>
        <taxon>Agaricales</taxon>
        <taxon>Marasmiineae</taxon>
        <taxon>Mycenaceae</taxon>
        <taxon>Mycena</taxon>
    </lineage>
</organism>
<evidence type="ECO:0000313" key="3">
    <source>
        <dbReference type="EMBL" id="KAF7318517.1"/>
    </source>
</evidence>
<name>A0A8H6TKT0_MYCCL</name>
<feature type="region of interest" description="Disordered" evidence="1">
    <location>
        <begin position="1"/>
        <end position="21"/>
    </location>
</feature>